<evidence type="ECO:0000313" key="2">
    <source>
        <dbReference type="EMBL" id="CRK36488.1"/>
    </source>
</evidence>
<proteinExistence type="predicted"/>
<dbReference type="Proteomes" id="UP000045706">
    <property type="component" value="Unassembled WGS sequence"/>
</dbReference>
<evidence type="ECO:0000256" key="1">
    <source>
        <dbReference type="SAM" id="MobiDB-lite"/>
    </source>
</evidence>
<evidence type="ECO:0000313" key="5">
    <source>
        <dbReference type="Proteomes" id="UP000045706"/>
    </source>
</evidence>
<name>A0A0G4MQD0_VERLO</name>
<organism evidence="2 4">
    <name type="scientific">Verticillium longisporum</name>
    <name type="common">Verticillium dahliae var. longisporum</name>
    <dbReference type="NCBI Taxonomy" id="100787"/>
    <lineage>
        <taxon>Eukaryota</taxon>
        <taxon>Fungi</taxon>
        <taxon>Dikarya</taxon>
        <taxon>Ascomycota</taxon>
        <taxon>Pezizomycotina</taxon>
        <taxon>Sordariomycetes</taxon>
        <taxon>Hypocreomycetidae</taxon>
        <taxon>Glomerellales</taxon>
        <taxon>Plectosphaerellaceae</taxon>
        <taxon>Verticillium</taxon>
    </lineage>
</organism>
<dbReference type="EMBL" id="CVQH01024105">
    <property type="protein sequence ID" value="CRK36488.1"/>
    <property type="molecule type" value="Genomic_DNA"/>
</dbReference>
<feature type="compositionally biased region" description="Low complexity" evidence="1">
    <location>
        <begin position="8"/>
        <end position="46"/>
    </location>
</feature>
<reference evidence="4 5" key="1">
    <citation type="submission" date="2015-05" db="EMBL/GenBank/DDBJ databases">
        <authorList>
            <person name="Fogelqvist Johan"/>
        </authorList>
    </citation>
    <scope>NUCLEOTIDE SEQUENCE [LARGE SCALE GENOMIC DNA]</scope>
    <source>
        <strain evidence="2">VL1</strain>
        <strain evidence="3">VL2</strain>
    </source>
</reference>
<dbReference type="AlphaFoldDB" id="A0A0G4MQD0"/>
<gene>
    <name evidence="2" type="ORF">BN1708_020004</name>
    <name evidence="3" type="ORF">BN1723_020480</name>
</gene>
<feature type="non-terminal residue" evidence="2">
    <location>
        <position position="63"/>
    </location>
</feature>
<protein>
    <submittedName>
        <fullName evidence="2">Uncharacterized protein</fullName>
    </submittedName>
</protein>
<sequence length="63" mass="6583">QVTPAPLPSSSWPRPTASSSTSLSPMAPSLPRSTSRPTPSARFPPSLVRMATPSLRPLLSPST</sequence>
<evidence type="ECO:0000313" key="3">
    <source>
        <dbReference type="EMBL" id="CRK48039.1"/>
    </source>
</evidence>
<feature type="non-terminal residue" evidence="2">
    <location>
        <position position="1"/>
    </location>
</feature>
<feature type="region of interest" description="Disordered" evidence="1">
    <location>
        <begin position="1"/>
        <end position="63"/>
    </location>
</feature>
<evidence type="ECO:0000313" key="4">
    <source>
        <dbReference type="Proteomes" id="UP000044602"/>
    </source>
</evidence>
<dbReference type="Proteomes" id="UP000044602">
    <property type="component" value="Unassembled WGS sequence"/>
</dbReference>
<dbReference type="EMBL" id="CVQI01037220">
    <property type="protein sequence ID" value="CRK48039.1"/>
    <property type="molecule type" value="Genomic_DNA"/>
</dbReference>
<accession>A0A0G4MQD0</accession>
<keyword evidence="4" id="KW-1185">Reference proteome</keyword>